<evidence type="ECO:0000313" key="2">
    <source>
        <dbReference type="EMBL" id="CAD8165251.1"/>
    </source>
</evidence>
<gene>
    <name evidence="2" type="ORF">POCTA_138.1.T0460191</name>
</gene>
<feature type="coiled-coil region" evidence="1">
    <location>
        <begin position="300"/>
        <end position="401"/>
    </location>
</feature>
<keyword evidence="3" id="KW-1185">Reference proteome</keyword>
<organism evidence="2 3">
    <name type="scientific">Paramecium octaurelia</name>
    <dbReference type="NCBI Taxonomy" id="43137"/>
    <lineage>
        <taxon>Eukaryota</taxon>
        <taxon>Sar</taxon>
        <taxon>Alveolata</taxon>
        <taxon>Ciliophora</taxon>
        <taxon>Intramacronucleata</taxon>
        <taxon>Oligohymenophorea</taxon>
        <taxon>Peniculida</taxon>
        <taxon>Parameciidae</taxon>
        <taxon>Paramecium</taxon>
    </lineage>
</organism>
<protein>
    <submittedName>
        <fullName evidence="2">Uncharacterized protein</fullName>
    </submittedName>
</protein>
<sequence length="432" mass="48227">MIGFSEPNSIQLQLGLREFELKSLLSHRAWLQLKGDNDHHLSQRVYLFQFIIKALTRFYGNIINFIDMNKFITIALVALVSVQALDIDFALLLQTGSQSNDAVQAVYDLLNDLKTSNIEAQGVADEKNISDEEIGQARIAALSKVNELNQKAWASAKARREQIGVEYREATDYIAWATQRLADIDRREVELEELRCFSNGLFVRAIKQHNDALGVIKILKNDLSGYLTGAPSSMVELKVENVADKLKQYSQLFNQDAMSKFAQLAAEQASGNAELHALGESDASTGGDRQPGVNVGQLVYNALSDLEDQLKSALAALEQNEIAGYYQLADWLADSEAEKVHLQDEIQRKTQLQDKLVVQEQAALAVQAKANSVLKDSQNAINAATASLQELRDLYETELNRRNEENAIIDEVIHIFKQQVLEMANQTSYGKK</sequence>
<dbReference type="EMBL" id="CAJJDP010000046">
    <property type="protein sequence ID" value="CAD8165251.1"/>
    <property type="molecule type" value="Genomic_DNA"/>
</dbReference>
<dbReference type="OrthoDB" id="295867at2759"/>
<evidence type="ECO:0000313" key="3">
    <source>
        <dbReference type="Proteomes" id="UP000683925"/>
    </source>
</evidence>
<evidence type="ECO:0000256" key="1">
    <source>
        <dbReference type="SAM" id="Coils"/>
    </source>
</evidence>
<dbReference type="Proteomes" id="UP000683925">
    <property type="component" value="Unassembled WGS sequence"/>
</dbReference>
<proteinExistence type="predicted"/>
<name>A0A8S1UJ92_PAROT</name>
<accession>A0A8S1UJ92</accession>
<dbReference type="AlphaFoldDB" id="A0A8S1UJ92"/>
<comment type="caution">
    <text evidence="2">The sequence shown here is derived from an EMBL/GenBank/DDBJ whole genome shotgun (WGS) entry which is preliminary data.</text>
</comment>
<keyword evidence="1" id="KW-0175">Coiled coil</keyword>
<reference evidence="2" key="1">
    <citation type="submission" date="2021-01" db="EMBL/GenBank/DDBJ databases">
        <authorList>
            <consortium name="Genoscope - CEA"/>
            <person name="William W."/>
        </authorList>
    </citation>
    <scope>NUCLEOTIDE SEQUENCE</scope>
</reference>